<dbReference type="AlphaFoldDB" id="A0AAV7MZF0"/>
<evidence type="ECO:0000313" key="1">
    <source>
        <dbReference type="EMBL" id="KAJ1109148.1"/>
    </source>
</evidence>
<comment type="caution">
    <text evidence="1">The sequence shown here is derived from an EMBL/GenBank/DDBJ whole genome shotgun (WGS) entry which is preliminary data.</text>
</comment>
<organism evidence="1 2">
    <name type="scientific">Pleurodeles waltl</name>
    <name type="common">Iberian ribbed newt</name>
    <dbReference type="NCBI Taxonomy" id="8319"/>
    <lineage>
        <taxon>Eukaryota</taxon>
        <taxon>Metazoa</taxon>
        <taxon>Chordata</taxon>
        <taxon>Craniata</taxon>
        <taxon>Vertebrata</taxon>
        <taxon>Euteleostomi</taxon>
        <taxon>Amphibia</taxon>
        <taxon>Batrachia</taxon>
        <taxon>Caudata</taxon>
        <taxon>Salamandroidea</taxon>
        <taxon>Salamandridae</taxon>
        <taxon>Pleurodelinae</taxon>
        <taxon>Pleurodeles</taxon>
    </lineage>
</organism>
<reference evidence="1" key="1">
    <citation type="journal article" date="2022" name="bioRxiv">
        <title>Sequencing and chromosome-scale assembly of the giantPleurodeles waltlgenome.</title>
        <authorList>
            <person name="Brown T."/>
            <person name="Elewa A."/>
            <person name="Iarovenko S."/>
            <person name="Subramanian E."/>
            <person name="Araus A.J."/>
            <person name="Petzold A."/>
            <person name="Susuki M."/>
            <person name="Suzuki K.-i.T."/>
            <person name="Hayashi T."/>
            <person name="Toyoda A."/>
            <person name="Oliveira C."/>
            <person name="Osipova E."/>
            <person name="Leigh N.D."/>
            <person name="Simon A."/>
            <person name="Yun M.H."/>
        </authorList>
    </citation>
    <scope>NUCLEOTIDE SEQUENCE</scope>
    <source>
        <strain evidence="1">20211129_DDA</strain>
        <tissue evidence="1">Liver</tissue>
    </source>
</reference>
<dbReference type="Proteomes" id="UP001066276">
    <property type="component" value="Chromosome 9"/>
</dbReference>
<evidence type="ECO:0000313" key="2">
    <source>
        <dbReference type="Proteomes" id="UP001066276"/>
    </source>
</evidence>
<dbReference type="EMBL" id="JANPWB010000013">
    <property type="protein sequence ID" value="KAJ1109148.1"/>
    <property type="molecule type" value="Genomic_DNA"/>
</dbReference>
<accession>A0AAV7MZF0</accession>
<sequence length="83" mass="8711">MALLVGAGVMAKFVDADGAEEMALLVDAEEMALLADVVERVYSDAELKALLADDGGTTSMFREVQLVLAGLGWVVPSEELIVA</sequence>
<name>A0AAV7MZF0_PLEWA</name>
<keyword evidence="2" id="KW-1185">Reference proteome</keyword>
<protein>
    <submittedName>
        <fullName evidence="1">Uncharacterized protein</fullName>
    </submittedName>
</protein>
<gene>
    <name evidence="1" type="ORF">NDU88_006513</name>
</gene>
<proteinExistence type="predicted"/>